<sequence>MFGQIFVFIIGVFGLVMGLIEGDYLWAFAGLIMVLSGIQLIYKVKTGKNIWDKEST</sequence>
<feature type="transmembrane region" description="Helical" evidence="1">
    <location>
        <begin position="24"/>
        <end position="42"/>
    </location>
</feature>
<evidence type="ECO:0000313" key="3">
    <source>
        <dbReference type="Proteomes" id="UP000654004"/>
    </source>
</evidence>
<keyword evidence="1" id="KW-0812">Transmembrane</keyword>
<gene>
    <name evidence="2" type="ORF">GCM10009410_06760</name>
</gene>
<accession>A0ABQ2QG33</accession>
<evidence type="ECO:0000313" key="2">
    <source>
        <dbReference type="EMBL" id="GGP76902.1"/>
    </source>
</evidence>
<organism evidence="2 3">
    <name type="scientific">Shewanella ulleungensis</name>
    <dbReference type="NCBI Taxonomy" id="2282699"/>
    <lineage>
        <taxon>Bacteria</taxon>
        <taxon>Pseudomonadati</taxon>
        <taxon>Pseudomonadota</taxon>
        <taxon>Gammaproteobacteria</taxon>
        <taxon>Alteromonadales</taxon>
        <taxon>Shewanellaceae</taxon>
        <taxon>Shewanella</taxon>
    </lineage>
</organism>
<dbReference type="EMBL" id="BMQW01000001">
    <property type="protein sequence ID" value="GGP76902.1"/>
    <property type="molecule type" value="Genomic_DNA"/>
</dbReference>
<keyword evidence="1" id="KW-1133">Transmembrane helix</keyword>
<dbReference type="Proteomes" id="UP000654004">
    <property type="component" value="Unassembled WGS sequence"/>
</dbReference>
<name>A0ABQ2QG33_9GAMM</name>
<keyword evidence="3" id="KW-1185">Reference proteome</keyword>
<protein>
    <submittedName>
        <fullName evidence="2">Uncharacterized protein</fullName>
    </submittedName>
</protein>
<keyword evidence="1" id="KW-0472">Membrane</keyword>
<dbReference type="RefSeq" id="WP_188953293.1">
    <property type="nucleotide sequence ID" value="NZ_BMQW01000001.1"/>
</dbReference>
<reference evidence="3" key="1">
    <citation type="journal article" date="2019" name="Int. J. Syst. Evol. Microbiol.">
        <title>The Global Catalogue of Microorganisms (GCM) 10K type strain sequencing project: providing services to taxonomists for standard genome sequencing and annotation.</title>
        <authorList>
            <consortium name="The Broad Institute Genomics Platform"/>
            <consortium name="The Broad Institute Genome Sequencing Center for Infectious Disease"/>
            <person name="Wu L."/>
            <person name="Ma J."/>
        </authorList>
    </citation>
    <scope>NUCLEOTIDE SEQUENCE [LARGE SCALE GENOMIC DNA]</scope>
    <source>
        <strain evidence="3">JCM 32305</strain>
    </source>
</reference>
<proteinExistence type="predicted"/>
<comment type="caution">
    <text evidence="2">The sequence shown here is derived from an EMBL/GenBank/DDBJ whole genome shotgun (WGS) entry which is preliminary data.</text>
</comment>
<evidence type="ECO:0000256" key="1">
    <source>
        <dbReference type="SAM" id="Phobius"/>
    </source>
</evidence>